<protein>
    <recommendedName>
        <fullName evidence="9">Gap junction protein</fullName>
    </recommendedName>
</protein>
<keyword evidence="3" id="KW-1003">Cell membrane</keyword>
<dbReference type="Gene3D" id="1.20.1440.80">
    <property type="entry name" value="Gap junction channel protein cysteine-rich domain"/>
    <property type="match status" value="1"/>
</dbReference>
<sequence length="381" mass="43067">MSWNFLTGLLDEISKHSTFVGKVWLTLFIVFRIVLTVVGGETIYADEQSKFVCNSLQPGCENVCYDAFAPLSHIRFWVFQIIMISTPSIMYLGFAMHKIARIHDSEYHSRKRRAIGLHRSSTQDYDEMDDNGEEDPIISEHIEAEKKAASPSPGDLQKHDGRRRIHRDGLIKVYVLHLVARIAFEMAFLFGQYILYGLEVMPSYVCTRSPCPHTVDCFVSRPTEKTTFLLIMYAVSIICLVLTFLEIFHLGFGGIRDTLRDRSAKRVPPSRRPPLLMPASPSGPPGYHTALKKDLSGKRKGDFRGLTATDCSGEEVPQKELERLRRHLRLAQQQLDMAHQMEENGASRSSTPSASGIAAEQNRLNFAQEKQIAASEKEIHA</sequence>
<evidence type="ECO:0000256" key="7">
    <source>
        <dbReference type="ARBA" id="ARBA00022989"/>
    </source>
</evidence>
<evidence type="ECO:0000259" key="13">
    <source>
        <dbReference type="SMART" id="SM01089"/>
    </source>
</evidence>
<dbReference type="SMART" id="SM00037">
    <property type="entry name" value="CNX"/>
    <property type="match status" value="1"/>
</dbReference>
<dbReference type="RefSeq" id="XP_028810051.1">
    <property type="nucleotide sequence ID" value="XM_028954218.1"/>
</dbReference>
<feature type="domain" description="Connexin cysteine-rich" evidence="13">
    <location>
        <begin position="184"/>
        <end position="250"/>
    </location>
</feature>
<comment type="similarity">
    <text evidence="9">Belongs to the connexin family.</text>
</comment>
<dbReference type="PANTHER" id="PTHR11984">
    <property type="entry name" value="CONNEXIN"/>
    <property type="match status" value="1"/>
</dbReference>
<dbReference type="GO" id="GO:0005243">
    <property type="term" value="F:gap junction channel activity"/>
    <property type="evidence" value="ECO:0007669"/>
    <property type="project" value="TreeGrafter"/>
</dbReference>
<proteinExistence type="inferred from homology"/>
<gene>
    <name evidence="14" type="primary">LOC114764528</name>
</gene>
<evidence type="ECO:0000259" key="12">
    <source>
        <dbReference type="SMART" id="SM00037"/>
    </source>
</evidence>
<reference evidence="14" key="2">
    <citation type="submission" date="2025-08" db="UniProtKB">
        <authorList>
            <consortium name="Ensembl"/>
        </authorList>
    </citation>
    <scope>IDENTIFICATION</scope>
</reference>
<dbReference type="GO" id="GO:0005922">
    <property type="term" value="C:connexin complex"/>
    <property type="evidence" value="ECO:0007669"/>
    <property type="project" value="InterPro"/>
</dbReference>
<keyword evidence="15" id="KW-1185">Reference proteome</keyword>
<feature type="region of interest" description="Disordered" evidence="10">
    <location>
        <begin position="262"/>
        <end position="294"/>
    </location>
</feature>
<keyword evidence="7 11" id="KW-1133">Transmembrane helix</keyword>
<evidence type="ECO:0000256" key="9">
    <source>
        <dbReference type="RuleBase" id="RU000630"/>
    </source>
</evidence>
<evidence type="ECO:0000256" key="4">
    <source>
        <dbReference type="ARBA" id="ARBA00022692"/>
    </source>
</evidence>
<dbReference type="InterPro" id="IPR013092">
    <property type="entry name" value="Connexin_N"/>
</dbReference>
<dbReference type="AlphaFoldDB" id="A0AAY4B219"/>
<dbReference type="GO" id="GO:0007267">
    <property type="term" value="P:cell-cell signaling"/>
    <property type="evidence" value="ECO:0007669"/>
    <property type="project" value="TreeGrafter"/>
</dbReference>
<dbReference type="PROSITE" id="PS00408">
    <property type="entry name" value="CONNEXINS_2"/>
    <property type="match status" value="1"/>
</dbReference>
<evidence type="ECO:0000256" key="5">
    <source>
        <dbReference type="ARBA" id="ARBA00022868"/>
    </source>
</evidence>
<name>A0AAY4B219_9TELE</name>
<evidence type="ECO:0000313" key="14">
    <source>
        <dbReference type="Ensembl" id="ENSDCDP00010015007.1"/>
    </source>
</evidence>
<feature type="compositionally biased region" description="Pro residues" evidence="10">
    <location>
        <begin position="270"/>
        <end position="284"/>
    </location>
</feature>
<feature type="transmembrane region" description="Helical" evidence="11">
    <location>
        <begin position="23"/>
        <end position="45"/>
    </location>
</feature>
<feature type="domain" description="Connexin N-terminal" evidence="12">
    <location>
        <begin position="42"/>
        <end position="75"/>
    </location>
</feature>
<keyword evidence="5 9" id="KW-0303">Gap junction</keyword>
<evidence type="ECO:0000256" key="10">
    <source>
        <dbReference type="SAM" id="MobiDB-lite"/>
    </source>
</evidence>
<dbReference type="InterPro" id="IPR019570">
    <property type="entry name" value="Connexin_CCC"/>
</dbReference>
<dbReference type="Ensembl" id="ENSDCDT00010015827.1">
    <property type="protein sequence ID" value="ENSDCDP00010015007.1"/>
    <property type="gene ID" value="ENSDCDG00010006858.1"/>
</dbReference>
<feature type="transmembrane region" description="Helical" evidence="11">
    <location>
        <begin position="173"/>
        <end position="195"/>
    </location>
</feature>
<feature type="transmembrane region" description="Helical" evidence="11">
    <location>
        <begin position="76"/>
        <end position="94"/>
    </location>
</feature>
<dbReference type="GeneID" id="114764528"/>
<dbReference type="PRINTS" id="PR00206">
    <property type="entry name" value="CONNEXIN"/>
</dbReference>
<keyword evidence="4 9" id="KW-0812">Transmembrane</keyword>
<evidence type="ECO:0000313" key="15">
    <source>
        <dbReference type="Proteomes" id="UP000694580"/>
    </source>
</evidence>
<dbReference type="Proteomes" id="UP000694580">
    <property type="component" value="Chromosome 15"/>
</dbReference>
<dbReference type="GeneTree" id="ENSGT01150000286949"/>
<evidence type="ECO:0000256" key="1">
    <source>
        <dbReference type="ARBA" id="ARBA00004610"/>
    </source>
</evidence>
<keyword evidence="6" id="KW-0965">Cell junction</keyword>
<dbReference type="InterPro" id="IPR038359">
    <property type="entry name" value="Connexin_N_sf"/>
</dbReference>
<dbReference type="Pfam" id="PF00029">
    <property type="entry name" value="Connexin"/>
    <property type="match status" value="1"/>
</dbReference>
<dbReference type="InterPro" id="IPR017990">
    <property type="entry name" value="Connexin_CS"/>
</dbReference>
<evidence type="ECO:0000256" key="3">
    <source>
        <dbReference type="ARBA" id="ARBA00022475"/>
    </source>
</evidence>
<dbReference type="InterPro" id="IPR000500">
    <property type="entry name" value="Connexin"/>
</dbReference>
<evidence type="ECO:0000256" key="11">
    <source>
        <dbReference type="SAM" id="Phobius"/>
    </source>
</evidence>
<accession>A0AAY4B219</accession>
<evidence type="ECO:0000256" key="2">
    <source>
        <dbReference type="ARBA" id="ARBA00004651"/>
    </source>
</evidence>
<evidence type="ECO:0000256" key="6">
    <source>
        <dbReference type="ARBA" id="ARBA00022949"/>
    </source>
</evidence>
<reference evidence="14 15" key="1">
    <citation type="submission" date="2020-06" db="EMBL/GenBank/DDBJ databases">
        <authorList>
            <consortium name="Wellcome Sanger Institute Data Sharing"/>
        </authorList>
    </citation>
    <scope>NUCLEOTIDE SEQUENCE [LARGE SCALE GENOMIC DNA]</scope>
</reference>
<comment type="subcellular location">
    <subcellularLocation>
        <location evidence="1">Cell junction</location>
        <location evidence="1">Gap junction</location>
    </subcellularLocation>
    <subcellularLocation>
        <location evidence="2 9">Cell membrane</location>
        <topology evidence="2 9">Multi-pass membrane protein</topology>
    </subcellularLocation>
</comment>
<keyword evidence="8 11" id="KW-0472">Membrane</keyword>
<comment type="function">
    <text evidence="9">One gap junction consists of a cluster of closely packed pairs of transmembrane channels, the connexons, through which materials of low MW diffuse from one cell to a neighboring cell.</text>
</comment>
<dbReference type="SMART" id="SM01089">
    <property type="entry name" value="Connexin_CCC"/>
    <property type="match status" value="1"/>
</dbReference>
<comment type="subunit">
    <text evidence="9">A connexon is composed of a hexamer of connexins.</text>
</comment>
<reference evidence="14" key="3">
    <citation type="submission" date="2025-09" db="UniProtKB">
        <authorList>
            <consortium name="Ensembl"/>
        </authorList>
    </citation>
    <scope>IDENTIFICATION</scope>
</reference>
<feature type="transmembrane region" description="Helical" evidence="11">
    <location>
        <begin position="228"/>
        <end position="252"/>
    </location>
</feature>
<evidence type="ECO:0000256" key="8">
    <source>
        <dbReference type="ARBA" id="ARBA00023136"/>
    </source>
</evidence>
<feature type="region of interest" description="Disordered" evidence="10">
    <location>
        <begin position="341"/>
        <end position="363"/>
    </location>
</feature>
<dbReference type="PANTHER" id="PTHR11984:SF117">
    <property type="entry name" value="GAP JUNCTION PROTEIN"/>
    <property type="match status" value="1"/>
</dbReference>
<organism evidence="14 15">
    <name type="scientific">Denticeps clupeoides</name>
    <name type="common">denticle herring</name>
    <dbReference type="NCBI Taxonomy" id="299321"/>
    <lineage>
        <taxon>Eukaryota</taxon>
        <taxon>Metazoa</taxon>
        <taxon>Chordata</taxon>
        <taxon>Craniata</taxon>
        <taxon>Vertebrata</taxon>
        <taxon>Euteleostomi</taxon>
        <taxon>Actinopterygii</taxon>
        <taxon>Neopterygii</taxon>
        <taxon>Teleostei</taxon>
        <taxon>Clupei</taxon>
        <taxon>Clupeiformes</taxon>
        <taxon>Denticipitoidei</taxon>
        <taxon>Denticipitidae</taxon>
        <taxon>Denticeps</taxon>
    </lineage>
</organism>